<keyword evidence="1 5" id="KW-0963">Cytoplasm</keyword>
<dbReference type="InterPro" id="IPR009809">
    <property type="entry name" value="ZapC"/>
</dbReference>
<reference evidence="8 9" key="1">
    <citation type="submission" date="2018-05" db="EMBL/GenBank/DDBJ databases">
        <title>Reference genomes for bee gut microbiota database.</title>
        <authorList>
            <person name="Ellegaard K.M."/>
        </authorList>
    </citation>
    <scope>NUCLEOTIDE SEQUENCE [LARGE SCALE GENOMIC DNA]</scope>
    <source>
        <strain evidence="8 9">ESL0182</strain>
    </source>
</reference>
<dbReference type="HAMAP" id="MF_00906">
    <property type="entry name" value="ZapC"/>
    <property type="match status" value="1"/>
</dbReference>
<dbReference type="Pfam" id="PF21083">
    <property type="entry name" value="ZapC_N"/>
    <property type="match status" value="1"/>
</dbReference>
<comment type="subcellular location">
    <subcellularLocation>
        <location evidence="5">Cytoplasm</location>
    </subcellularLocation>
</comment>
<dbReference type="EMBL" id="QGLR01000013">
    <property type="protein sequence ID" value="PXZ05213.1"/>
    <property type="molecule type" value="Genomic_DNA"/>
</dbReference>
<evidence type="ECO:0000256" key="5">
    <source>
        <dbReference type="HAMAP-Rule" id="MF_00906"/>
    </source>
</evidence>
<evidence type="ECO:0000256" key="1">
    <source>
        <dbReference type="ARBA" id="ARBA00022490"/>
    </source>
</evidence>
<keyword evidence="3 5" id="KW-0717">Septation</keyword>
<dbReference type="PIRSF" id="PIRSF010252">
    <property type="entry name" value="ZapC"/>
    <property type="match status" value="1"/>
</dbReference>
<evidence type="ECO:0000259" key="6">
    <source>
        <dbReference type="Pfam" id="PF07126"/>
    </source>
</evidence>
<feature type="domain" description="Cell-division protein ZapC C-terminal" evidence="6">
    <location>
        <begin position="109"/>
        <end position="187"/>
    </location>
</feature>
<evidence type="ECO:0000259" key="7">
    <source>
        <dbReference type="Pfam" id="PF21083"/>
    </source>
</evidence>
<dbReference type="GO" id="GO:0005737">
    <property type="term" value="C:cytoplasm"/>
    <property type="evidence" value="ECO:0007669"/>
    <property type="project" value="UniProtKB-SubCell"/>
</dbReference>
<keyword evidence="2 5" id="KW-0132">Cell division</keyword>
<proteinExistence type="inferred from homology"/>
<comment type="caution">
    <text evidence="8">The sequence shown here is derived from an EMBL/GenBank/DDBJ whole genome shotgun (WGS) entry which is preliminary data.</text>
</comment>
<accession>A0A2V4DY88</accession>
<protein>
    <recommendedName>
        <fullName evidence="5">Cell division protein ZapC</fullName>
    </recommendedName>
</protein>
<evidence type="ECO:0000256" key="3">
    <source>
        <dbReference type="ARBA" id="ARBA00023210"/>
    </source>
</evidence>
<feature type="domain" description="Cell-division protein ZapC N-terminal" evidence="7">
    <location>
        <begin position="22"/>
        <end position="108"/>
    </location>
</feature>
<dbReference type="AlphaFoldDB" id="A0A2V4DY88"/>
<sequence length="210" mass="24267">MLYLLKFNSIKVRIKISMKMAFRPTDSWRWYFDNEYDSLMLEISSEILFRCNYASKILIPDVFGEFPFSVDDATAYYLFYDSCQPLLLSDSKKIELSINAVVASNFLKPQMPKSWYFSQQPRLYNPKVADIVEVNLQETGQKVNLLVVEAGENASLCVIAERTFVAMNKTFYFSEAIKVMNDRLALAKQFIKNENSVSLDDNHIELKAIS</sequence>
<comment type="function">
    <text evidence="5">Contributes to the efficiency of the cell division process by stabilizing the polymeric form of the cell division protein FtsZ. Acts by promoting interactions between FtsZ protofilaments and suppressing the GTPase activity of FtsZ.</text>
</comment>
<dbReference type="InterPro" id="IPR048373">
    <property type="entry name" value="ZapC_N"/>
</dbReference>
<evidence type="ECO:0000256" key="2">
    <source>
        <dbReference type="ARBA" id="ARBA00022618"/>
    </source>
</evidence>
<organism evidence="8 9">
    <name type="scientific">Gilliamella apicola</name>
    <dbReference type="NCBI Taxonomy" id="1196095"/>
    <lineage>
        <taxon>Bacteria</taxon>
        <taxon>Pseudomonadati</taxon>
        <taxon>Pseudomonadota</taxon>
        <taxon>Gammaproteobacteria</taxon>
        <taxon>Orbales</taxon>
        <taxon>Orbaceae</taxon>
        <taxon>Gilliamella</taxon>
    </lineage>
</organism>
<dbReference type="GO" id="GO:0043093">
    <property type="term" value="P:FtsZ-dependent cytokinesis"/>
    <property type="evidence" value="ECO:0007669"/>
    <property type="project" value="UniProtKB-UniRule"/>
</dbReference>
<dbReference type="InterPro" id="IPR048372">
    <property type="entry name" value="ZapC_C"/>
</dbReference>
<dbReference type="Proteomes" id="UP000247932">
    <property type="component" value="Unassembled WGS sequence"/>
</dbReference>
<evidence type="ECO:0000313" key="8">
    <source>
        <dbReference type="EMBL" id="PXZ05213.1"/>
    </source>
</evidence>
<keyword evidence="9" id="KW-1185">Reference proteome</keyword>
<keyword evidence="4 5" id="KW-0131">Cell cycle</keyword>
<comment type="subunit">
    <text evidence="5">Interacts directly with FtsZ.</text>
</comment>
<dbReference type="GO" id="GO:0000917">
    <property type="term" value="P:division septum assembly"/>
    <property type="evidence" value="ECO:0007669"/>
    <property type="project" value="UniProtKB-KW"/>
</dbReference>
<name>A0A2V4DY88_9GAMM</name>
<dbReference type="Pfam" id="PF07126">
    <property type="entry name" value="ZapC_C"/>
    <property type="match status" value="1"/>
</dbReference>
<comment type="similarity">
    <text evidence="5">Belongs to the ZapC family.</text>
</comment>
<evidence type="ECO:0000256" key="4">
    <source>
        <dbReference type="ARBA" id="ARBA00023306"/>
    </source>
</evidence>
<gene>
    <name evidence="5" type="primary">zapC</name>
    <name evidence="8" type="ORF">DKK70_11530</name>
</gene>
<dbReference type="OrthoDB" id="5765005at2"/>
<evidence type="ECO:0000313" key="9">
    <source>
        <dbReference type="Proteomes" id="UP000247932"/>
    </source>
</evidence>